<protein>
    <recommendedName>
        <fullName evidence="4">6-phosphogluconolactonase</fullName>
    </recommendedName>
</protein>
<reference evidence="2" key="1">
    <citation type="journal article" date="2020" name="Nat. Commun.">
        <title>Large-scale genome sequencing of mycorrhizal fungi provides insights into the early evolution of symbiotic traits.</title>
        <authorList>
            <person name="Miyauchi S."/>
            <person name="Kiss E."/>
            <person name="Kuo A."/>
            <person name="Drula E."/>
            <person name="Kohler A."/>
            <person name="Sanchez-Garcia M."/>
            <person name="Morin E."/>
            <person name="Andreopoulos B."/>
            <person name="Barry K.W."/>
            <person name="Bonito G."/>
            <person name="Buee M."/>
            <person name="Carver A."/>
            <person name="Chen C."/>
            <person name="Cichocki N."/>
            <person name="Clum A."/>
            <person name="Culley D."/>
            <person name="Crous P.W."/>
            <person name="Fauchery L."/>
            <person name="Girlanda M."/>
            <person name="Hayes R.D."/>
            <person name="Keri Z."/>
            <person name="LaButti K."/>
            <person name="Lipzen A."/>
            <person name="Lombard V."/>
            <person name="Magnuson J."/>
            <person name="Maillard F."/>
            <person name="Murat C."/>
            <person name="Nolan M."/>
            <person name="Ohm R.A."/>
            <person name="Pangilinan J."/>
            <person name="Pereira M.F."/>
            <person name="Perotto S."/>
            <person name="Peter M."/>
            <person name="Pfister S."/>
            <person name="Riley R."/>
            <person name="Sitrit Y."/>
            <person name="Stielow J.B."/>
            <person name="Szollosi G."/>
            <person name="Zifcakova L."/>
            <person name="Stursova M."/>
            <person name="Spatafora J.W."/>
            <person name="Tedersoo L."/>
            <person name="Vaario L.M."/>
            <person name="Yamada A."/>
            <person name="Yan M."/>
            <person name="Wang P."/>
            <person name="Xu J."/>
            <person name="Bruns T."/>
            <person name="Baldrian P."/>
            <person name="Vilgalys R."/>
            <person name="Dunand C."/>
            <person name="Henrissat B."/>
            <person name="Grigoriev I.V."/>
            <person name="Hibbett D."/>
            <person name="Nagy L.G."/>
            <person name="Martin F.M."/>
        </authorList>
    </citation>
    <scope>NUCLEOTIDE SEQUENCE</scope>
    <source>
        <strain evidence="2">UP504</strain>
    </source>
</reference>
<comment type="caution">
    <text evidence="2">The sequence shown here is derived from an EMBL/GenBank/DDBJ whole genome shotgun (WGS) entry which is preliminary data.</text>
</comment>
<dbReference type="GO" id="GO:0017057">
    <property type="term" value="F:6-phosphogluconolactonase activity"/>
    <property type="evidence" value="ECO:0007669"/>
    <property type="project" value="TreeGrafter"/>
</dbReference>
<dbReference type="OrthoDB" id="9972196at2759"/>
<accession>A0A9P6AMQ6</accession>
<dbReference type="InterPro" id="IPR019405">
    <property type="entry name" value="Lactonase_7-beta_prop"/>
</dbReference>
<dbReference type="SUPFAM" id="SSF75011">
    <property type="entry name" value="3-carboxy-cis,cis-mucoante lactonizing enzyme"/>
    <property type="match status" value="1"/>
</dbReference>
<dbReference type="PANTHER" id="PTHR30344:SF1">
    <property type="entry name" value="6-PHOSPHOGLUCONOLACTONASE"/>
    <property type="match status" value="1"/>
</dbReference>
<dbReference type="Pfam" id="PF10282">
    <property type="entry name" value="Lactonase"/>
    <property type="match status" value="2"/>
</dbReference>
<dbReference type="InterPro" id="IPR050282">
    <property type="entry name" value="Cycloisomerase_2"/>
</dbReference>
<evidence type="ECO:0000313" key="3">
    <source>
        <dbReference type="Proteomes" id="UP000886523"/>
    </source>
</evidence>
<proteinExistence type="inferred from homology"/>
<dbReference type="PANTHER" id="PTHR30344">
    <property type="entry name" value="6-PHOSPHOGLUCONOLACTONASE-RELATED"/>
    <property type="match status" value="1"/>
</dbReference>
<comment type="similarity">
    <text evidence="1">Belongs to the cycloisomerase 2 family.</text>
</comment>
<evidence type="ECO:0000256" key="1">
    <source>
        <dbReference type="ARBA" id="ARBA00005564"/>
    </source>
</evidence>
<organism evidence="2 3">
    <name type="scientific">Hydnum rufescens UP504</name>
    <dbReference type="NCBI Taxonomy" id="1448309"/>
    <lineage>
        <taxon>Eukaryota</taxon>
        <taxon>Fungi</taxon>
        <taxon>Dikarya</taxon>
        <taxon>Basidiomycota</taxon>
        <taxon>Agaricomycotina</taxon>
        <taxon>Agaricomycetes</taxon>
        <taxon>Cantharellales</taxon>
        <taxon>Hydnaceae</taxon>
        <taxon>Hydnum</taxon>
    </lineage>
</organism>
<gene>
    <name evidence="2" type="ORF">BS47DRAFT_1397651</name>
</gene>
<dbReference type="Proteomes" id="UP000886523">
    <property type="component" value="Unassembled WGS sequence"/>
</dbReference>
<dbReference type="Gene3D" id="2.130.10.10">
    <property type="entry name" value="YVTN repeat-like/Quinoprotein amine dehydrogenase"/>
    <property type="match status" value="1"/>
</dbReference>
<evidence type="ECO:0000313" key="2">
    <source>
        <dbReference type="EMBL" id="KAF9508663.1"/>
    </source>
</evidence>
<dbReference type="AlphaFoldDB" id="A0A9P6AMQ6"/>
<evidence type="ECO:0008006" key="4">
    <source>
        <dbReference type="Google" id="ProtNLM"/>
    </source>
</evidence>
<sequence length="345" mass="36954">MVYRILVGSYTNRISTLFFDPQAKTLSVASWVETGQNPSWVVQHPSDKTLIFATNEIPDGKIQVFKLAEDASLAFIEECSSGGADPASLIVSESSAIVGNWIGSRPNPDRQASSHPHQIIFHPNREELLVPDLGADKVWRLLKNNGGAWEVKGSVSLEAGSGPRHAVFHNAVLYTALELTNRVSSHLVAPLPEAPLPLFTLSSVSPTSKAVPTMTLGEIILSPSTPSHPSPLLYVSNRDEPLPTGDTIAVYTPYHVSTLPTSRSVSPGAPKRPSVDMGGQFRYIGSVATGLKHVRAIALGGPDRRFLVAGGVQGGGIKVFERVGASLREIASTNDVEKPTAFLWV</sequence>
<name>A0A9P6AMQ6_9AGAM</name>
<dbReference type="InterPro" id="IPR015943">
    <property type="entry name" value="WD40/YVTN_repeat-like_dom_sf"/>
</dbReference>
<keyword evidence="3" id="KW-1185">Reference proteome</keyword>
<dbReference type="EMBL" id="MU129054">
    <property type="protein sequence ID" value="KAF9508663.1"/>
    <property type="molecule type" value="Genomic_DNA"/>
</dbReference>